<evidence type="ECO:0000313" key="2">
    <source>
        <dbReference type="EMBL" id="KAH3796754.1"/>
    </source>
</evidence>
<dbReference type="SUPFAM" id="SSF46785">
    <property type="entry name" value="Winged helix' DNA-binding domain"/>
    <property type="match status" value="1"/>
</dbReference>
<proteinExistence type="predicted"/>
<feature type="domain" description="Anaphase-promoting complex subunit 2 C-terminal" evidence="1">
    <location>
        <begin position="88"/>
        <end position="147"/>
    </location>
</feature>
<dbReference type="PANTHER" id="PTHR45957">
    <property type="entry name" value="ANAPHASE-PROMOTING COMPLEX SUBUNIT 2"/>
    <property type="match status" value="1"/>
</dbReference>
<dbReference type="SMART" id="SM01013">
    <property type="entry name" value="APC2"/>
    <property type="match status" value="1"/>
</dbReference>
<dbReference type="PANTHER" id="PTHR45957:SF1">
    <property type="entry name" value="ANAPHASE-PROMOTING COMPLEX SUBUNIT 2"/>
    <property type="match status" value="1"/>
</dbReference>
<protein>
    <recommendedName>
        <fullName evidence="1">Anaphase-promoting complex subunit 2 C-terminal domain-containing protein</fullName>
    </recommendedName>
</protein>
<dbReference type="InterPro" id="IPR036317">
    <property type="entry name" value="Cullin_homology_sf"/>
</dbReference>
<dbReference type="Pfam" id="PF08672">
    <property type="entry name" value="ANAPC2"/>
    <property type="match status" value="1"/>
</dbReference>
<dbReference type="InterPro" id="IPR014786">
    <property type="entry name" value="ANAPC2_C"/>
</dbReference>
<dbReference type="EMBL" id="JAIWYP010000007">
    <property type="protein sequence ID" value="KAH3796754.1"/>
    <property type="molecule type" value="Genomic_DNA"/>
</dbReference>
<dbReference type="InterPro" id="IPR036390">
    <property type="entry name" value="WH_DNA-bd_sf"/>
</dbReference>
<keyword evidence="3" id="KW-1185">Reference proteome</keyword>
<reference evidence="2" key="1">
    <citation type="journal article" date="2019" name="bioRxiv">
        <title>The Genome of the Zebra Mussel, Dreissena polymorpha: A Resource for Invasive Species Research.</title>
        <authorList>
            <person name="McCartney M.A."/>
            <person name="Auch B."/>
            <person name="Kono T."/>
            <person name="Mallez S."/>
            <person name="Zhang Y."/>
            <person name="Obille A."/>
            <person name="Becker A."/>
            <person name="Abrahante J.E."/>
            <person name="Garbe J."/>
            <person name="Badalamenti J.P."/>
            <person name="Herman A."/>
            <person name="Mangelson H."/>
            <person name="Liachko I."/>
            <person name="Sullivan S."/>
            <person name="Sone E.D."/>
            <person name="Koren S."/>
            <person name="Silverstein K.A.T."/>
            <person name="Beckman K.B."/>
            <person name="Gohl D.M."/>
        </authorList>
    </citation>
    <scope>NUCLEOTIDE SEQUENCE</scope>
    <source>
        <strain evidence="2">Duluth1</strain>
        <tissue evidence="2">Whole animal</tissue>
    </source>
</reference>
<evidence type="ECO:0000259" key="1">
    <source>
        <dbReference type="SMART" id="SM01013"/>
    </source>
</evidence>
<dbReference type="InterPro" id="IPR036388">
    <property type="entry name" value="WH-like_DNA-bd_sf"/>
</dbReference>
<dbReference type="Gene3D" id="1.10.10.10">
    <property type="entry name" value="Winged helix-like DNA-binding domain superfamily/Winged helix DNA-binding domain"/>
    <property type="match status" value="1"/>
</dbReference>
<evidence type="ECO:0000313" key="3">
    <source>
        <dbReference type="Proteomes" id="UP000828390"/>
    </source>
</evidence>
<dbReference type="GO" id="GO:0070979">
    <property type="term" value="P:protein K11-linked ubiquitination"/>
    <property type="evidence" value="ECO:0007669"/>
    <property type="project" value="TreeGrafter"/>
</dbReference>
<organism evidence="2 3">
    <name type="scientific">Dreissena polymorpha</name>
    <name type="common">Zebra mussel</name>
    <name type="synonym">Mytilus polymorpha</name>
    <dbReference type="NCBI Taxonomy" id="45954"/>
    <lineage>
        <taxon>Eukaryota</taxon>
        <taxon>Metazoa</taxon>
        <taxon>Spiralia</taxon>
        <taxon>Lophotrochozoa</taxon>
        <taxon>Mollusca</taxon>
        <taxon>Bivalvia</taxon>
        <taxon>Autobranchia</taxon>
        <taxon>Heteroconchia</taxon>
        <taxon>Euheterodonta</taxon>
        <taxon>Imparidentia</taxon>
        <taxon>Neoheterodontei</taxon>
        <taxon>Myida</taxon>
        <taxon>Dreissenoidea</taxon>
        <taxon>Dreissenidae</taxon>
        <taxon>Dreissena</taxon>
    </lineage>
</organism>
<comment type="caution">
    <text evidence="2">The sequence shown here is derived from an EMBL/GenBank/DDBJ whole genome shotgun (WGS) entry which is preliminary data.</text>
</comment>
<dbReference type="GO" id="GO:0007091">
    <property type="term" value="P:metaphase/anaphase transition of mitotic cell cycle"/>
    <property type="evidence" value="ECO:0007669"/>
    <property type="project" value="TreeGrafter"/>
</dbReference>
<reference evidence="2" key="2">
    <citation type="submission" date="2020-11" db="EMBL/GenBank/DDBJ databases">
        <authorList>
            <person name="McCartney M.A."/>
            <person name="Auch B."/>
            <person name="Kono T."/>
            <person name="Mallez S."/>
            <person name="Becker A."/>
            <person name="Gohl D.M."/>
            <person name="Silverstein K.A.T."/>
            <person name="Koren S."/>
            <person name="Bechman K.B."/>
            <person name="Herman A."/>
            <person name="Abrahante J.E."/>
            <person name="Garbe J."/>
        </authorList>
    </citation>
    <scope>NUCLEOTIDE SEQUENCE</scope>
    <source>
        <strain evidence="2">Duluth1</strain>
        <tissue evidence="2">Whole animal</tissue>
    </source>
</reference>
<gene>
    <name evidence="2" type="ORF">DPMN_150325</name>
</gene>
<sequence length="151" mass="17342">MQYEKQERWTIDELSSALQVPATALRRKIAFWQSQGLLKEEQTDTFLLVEEHKGRSHDIVIGEDEEAESAMASAHAQKEEELQVFWTYIVGMLSNLESLPLERIHSVLRMFAMQGTSGEITLEELNHFLDKKVKDQCLLYSGGSYRLPKPS</sequence>
<dbReference type="InterPro" id="IPR044554">
    <property type="entry name" value="ANAPC2"/>
</dbReference>
<name>A0A9D4FFJ2_DREPO</name>
<accession>A0A9D4FFJ2</accession>
<dbReference type="Proteomes" id="UP000828390">
    <property type="component" value="Unassembled WGS sequence"/>
</dbReference>
<dbReference type="GO" id="GO:0005680">
    <property type="term" value="C:anaphase-promoting complex"/>
    <property type="evidence" value="ECO:0007669"/>
    <property type="project" value="TreeGrafter"/>
</dbReference>
<dbReference type="AlphaFoldDB" id="A0A9D4FFJ2"/>
<dbReference type="SUPFAM" id="SSF75632">
    <property type="entry name" value="Cullin homology domain"/>
    <property type="match status" value="1"/>
</dbReference>